<dbReference type="InterPro" id="IPR032466">
    <property type="entry name" value="Metal_Hydrolase"/>
</dbReference>
<dbReference type="GO" id="GO:0006508">
    <property type="term" value="P:proteolysis"/>
    <property type="evidence" value="ECO:0007669"/>
    <property type="project" value="UniProtKB-KW"/>
</dbReference>
<comment type="cofactor">
    <cofactor evidence="2">
        <name>Zn(2+)</name>
        <dbReference type="ChEBI" id="CHEBI:29105"/>
    </cofactor>
</comment>
<name>A0A2S4KUY4_9HYPO</name>
<organism evidence="4 5">
    <name type="scientific">Tolypocladium paradoxum</name>
    <dbReference type="NCBI Taxonomy" id="94208"/>
    <lineage>
        <taxon>Eukaryota</taxon>
        <taxon>Fungi</taxon>
        <taxon>Dikarya</taxon>
        <taxon>Ascomycota</taxon>
        <taxon>Pezizomycotina</taxon>
        <taxon>Sordariomycetes</taxon>
        <taxon>Hypocreomycetidae</taxon>
        <taxon>Hypocreales</taxon>
        <taxon>Ophiocordycipitaceae</taxon>
        <taxon>Tolypocladium</taxon>
    </lineage>
</organism>
<reference evidence="4 5" key="1">
    <citation type="submission" date="2018-01" db="EMBL/GenBank/DDBJ databases">
        <title>Harnessing the power of phylogenomics to disentangle the directionality and signatures of interkingdom host jumping in the parasitic fungal genus Tolypocladium.</title>
        <authorList>
            <person name="Quandt C.A."/>
            <person name="Patterson W."/>
            <person name="Spatafora J.W."/>
        </authorList>
    </citation>
    <scope>NUCLEOTIDE SEQUENCE [LARGE SCALE GENOMIC DNA]</scope>
    <source>
        <strain evidence="4 5">NRBC 100945</strain>
    </source>
</reference>
<comment type="caution">
    <text evidence="4">The sequence shown here is derived from an EMBL/GenBank/DDBJ whole genome shotgun (WGS) entry which is preliminary data.</text>
</comment>
<keyword evidence="2" id="KW-0862">Zinc</keyword>
<dbReference type="PANTHER" id="PTHR10443:SF12">
    <property type="entry name" value="DIPEPTIDASE"/>
    <property type="match status" value="1"/>
</dbReference>
<sequence>MAAARKPVLPSSNKGYAPLDAELDQRKARKLTPCRVILYVFLALFFLGALHKPVAHCYRRVSNHVCQRHMSVEQRARRILAKNPLIGNGDLPSPHSTLWLTFISRTDGHVDFAMAMRVRYGNRVDNAEWAQSFENGTLPGQVDLARLRAGQSGGAFWSVYAPCPAKAGDFSDENLAASVQYTLDQIDVMDRAFGAYPHDFAMRLDSSDAVDAFKAGKLVSPLGIEGLHQIGNSAANLRLFHDLGVRYATLAHNCHNKFADAALLENPLRKAEPHWGGVSPLGRKLIHEMNRIGMIVDLAHVSDDTMVDVLGGRDDWEGSKAPVIYSHSSAWSICPHPRNVKDHILQLVKERNSLVMVNVNPGFISCVDVGDDSGLPEEDLENATLDQIVKHIMHIGNLIGYDHVGIGTDFDGIMEVPTGFEDVTKYPDLVVALLRAGVNDSDAAKVAGGNALRVWNDVDAVSAKMKAEGAPVMEDERKGL</sequence>
<protein>
    <recommendedName>
        <fullName evidence="2">Dipeptidase</fullName>
        <ecNumber evidence="2">3.4.13.19</ecNumber>
    </recommendedName>
</protein>
<keyword evidence="3" id="KW-0472">Membrane</keyword>
<dbReference type="STRING" id="94208.A0A2S4KUY4"/>
<comment type="similarity">
    <text evidence="2">Belongs to the metallo-dependent hydrolases superfamily. Peptidase M19 family.</text>
</comment>
<keyword evidence="2" id="KW-0479">Metal-binding</keyword>
<dbReference type="CDD" id="cd01301">
    <property type="entry name" value="rDP_like"/>
    <property type="match status" value="1"/>
</dbReference>
<keyword evidence="3" id="KW-0812">Transmembrane</keyword>
<dbReference type="Proteomes" id="UP000237481">
    <property type="component" value="Unassembled WGS sequence"/>
</dbReference>
<keyword evidence="2" id="KW-0378">Hydrolase</keyword>
<dbReference type="PROSITE" id="PS51365">
    <property type="entry name" value="RENAL_DIPEPTIDASE_2"/>
    <property type="match status" value="1"/>
</dbReference>
<dbReference type="InterPro" id="IPR008257">
    <property type="entry name" value="Pept_M19"/>
</dbReference>
<dbReference type="GO" id="GO:0046872">
    <property type="term" value="F:metal ion binding"/>
    <property type="evidence" value="ECO:0007669"/>
    <property type="project" value="UniProtKB-UniRule"/>
</dbReference>
<comment type="catalytic activity">
    <reaction evidence="2">
        <text>an L-aminoacyl-L-amino acid + H2O = 2 an L-alpha-amino acid</text>
        <dbReference type="Rhea" id="RHEA:48940"/>
        <dbReference type="ChEBI" id="CHEBI:15377"/>
        <dbReference type="ChEBI" id="CHEBI:59869"/>
        <dbReference type="ChEBI" id="CHEBI:77460"/>
        <dbReference type="EC" id="3.4.13.19"/>
    </reaction>
</comment>
<keyword evidence="3" id="KW-1133">Transmembrane helix</keyword>
<dbReference type="Gene3D" id="3.20.20.140">
    <property type="entry name" value="Metal-dependent hydrolases"/>
    <property type="match status" value="1"/>
</dbReference>
<dbReference type="AlphaFoldDB" id="A0A2S4KUY4"/>
<gene>
    <name evidence="4" type="ORF">TPAR_05838</name>
</gene>
<keyword evidence="2" id="KW-0482">Metalloprotease</keyword>
<keyword evidence="5" id="KW-1185">Reference proteome</keyword>
<dbReference type="OrthoDB" id="445695at2759"/>
<evidence type="ECO:0000313" key="5">
    <source>
        <dbReference type="Proteomes" id="UP000237481"/>
    </source>
</evidence>
<evidence type="ECO:0000256" key="2">
    <source>
        <dbReference type="RuleBase" id="RU341113"/>
    </source>
</evidence>
<dbReference type="Pfam" id="PF01244">
    <property type="entry name" value="Peptidase_M19"/>
    <property type="match status" value="1"/>
</dbReference>
<dbReference type="EMBL" id="PKSG01000596">
    <property type="protein sequence ID" value="POR33993.1"/>
    <property type="molecule type" value="Genomic_DNA"/>
</dbReference>
<feature type="transmembrane region" description="Helical" evidence="3">
    <location>
        <begin position="36"/>
        <end position="54"/>
    </location>
</feature>
<keyword evidence="2" id="KW-0645">Protease</keyword>
<keyword evidence="1 2" id="KW-0224">Dipeptidase</keyword>
<evidence type="ECO:0000256" key="1">
    <source>
        <dbReference type="ARBA" id="ARBA00022997"/>
    </source>
</evidence>
<dbReference type="GO" id="GO:0070573">
    <property type="term" value="F:metallodipeptidase activity"/>
    <property type="evidence" value="ECO:0007669"/>
    <property type="project" value="InterPro"/>
</dbReference>
<dbReference type="PANTHER" id="PTHR10443">
    <property type="entry name" value="MICROSOMAL DIPEPTIDASE"/>
    <property type="match status" value="1"/>
</dbReference>
<evidence type="ECO:0000256" key="3">
    <source>
        <dbReference type="SAM" id="Phobius"/>
    </source>
</evidence>
<dbReference type="EC" id="3.4.13.19" evidence="2"/>
<dbReference type="SUPFAM" id="SSF51556">
    <property type="entry name" value="Metallo-dependent hydrolases"/>
    <property type="match status" value="1"/>
</dbReference>
<evidence type="ECO:0000313" key="4">
    <source>
        <dbReference type="EMBL" id="POR33993.1"/>
    </source>
</evidence>
<proteinExistence type="inferred from homology"/>
<accession>A0A2S4KUY4</accession>